<name>A0AAN8FMJ1_TRICO</name>
<comment type="caution">
    <text evidence="1">The sequence shown here is derived from an EMBL/GenBank/DDBJ whole genome shotgun (WGS) entry which is preliminary data.</text>
</comment>
<gene>
    <name evidence="1" type="ORF">GCK32_022737</name>
</gene>
<evidence type="ECO:0000313" key="1">
    <source>
        <dbReference type="EMBL" id="KAK5973093.1"/>
    </source>
</evidence>
<organism evidence="1 2">
    <name type="scientific">Trichostrongylus colubriformis</name>
    <name type="common">Black scour worm</name>
    <dbReference type="NCBI Taxonomy" id="6319"/>
    <lineage>
        <taxon>Eukaryota</taxon>
        <taxon>Metazoa</taxon>
        <taxon>Ecdysozoa</taxon>
        <taxon>Nematoda</taxon>
        <taxon>Chromadorea</taxon>
        <taxon>Rhabditida</taxon>
        <taxon>Rhabditina</taxon>
        <taxon>Rhabditomorpha</taxon>
        <taxon>Strongyloidea</taxon>
        <taxon>Trichostrongylidae</taxon>
        <taxon>Trichostrongylus</taxon>
    </lineage>
</organism>
<dbReference type="Proteomes" id="UP001331761">
    <property type="component" value="Unassembled WGS sequence"/>
</dbReference>
<proteinExistence type="predicted"/>
<dbReference type="AlphaFoldDB" id="A0AAN8FMJ1"/>
<dbReference type="EMBL" id="WIXE01015913">
    <property type="protein sequence ID" value="KAK5973093.1"/>
    <property type="molecule type" value="Genomic_DNA"/>
</dbReference>
<dbReference type="PANTHER" id="PTHR21459">
    <property type="entry name" value="PROTEIN CBG08968"/>
    <property type="match status" value="1"/>
</dbReference>
<sequence>MTQGALYSTIVKIRADEAKIDDKLHRIAWVGKGEQKDDNAARKFDHQASKEVIEPSEDEELMAGFEKTAVTLHRHPKGQARGVIARERIIKIDLPNKDRLLAHMRSGRQSLTKNFVHSYARRDYTKEELQLYRDLRRQAGEMNKKTGKLAFVLRDLEIHKLKNPRELPLNPRTSQNCLIK</sequence>
<reference evidence="1 2" key="1">
    <citation type="submission" date="2019-10" db="EMBL/GenBank/DDBJ databases">
        <title>Assembly and Annotation for the nematode Trichostrongylus colubriformis.</title>
        <authorList>
            <person name="Martin J."/>
        </authorList>
    </citation>
    <scope>NUCLEOTIDE SEQUENCE [LARGE SCALE GENOMIC DNA]</scope>
    <source>
        <strain evidence="1">G859</strain>
        <tissue evidence="1">Whole worm</tissue>
    </source>
</reference>
<protein>
    <submittedName>
        <fullName evidence="1">Uncharacterized protein</fullName>
    </submittedName>
</protein>
<evidence type="ECO:0000313" key="2">
    <source>
        <dbReference type="Proteomes" id="UP001331761"/>
    </source>
</evidence>
<dbReference type="PANTHER" id="PTHR21459:SF2">
    <property type="entry name" value="PROTEIN CBG08968"/>
    <property type="match status" value="1"/>
</dbReference>
<keyword evidence="2" id="KW-1185">Reference proteome</keyword>
<accession>A0AAN8FMJ1</accession>